<organism evidence="3 4">
    <name type="scientific">Bifidobacterium leontopitheci</name>
    <dbReference type="NCBI Taxonomy" id="2650774"/>
    <lineage>
        <taxon>Bacteria</taxon>
        <taxon>Bacillati</taxon>
        <taxon>Actinomycetota</taxon>
        <taxon>Actinomycetes</taxon>
        <taxon>Bifidobacteriales</taxon>
        <taxon>Bifidobacteriaceae</taxon>
        <taxon>Bifidobacterium</taxon>
    </lineage>
</organism>
<gene>
    <name evidence="3" type="ORF">F7D09_1172</name>
</gene>
<feature type="compositionally biased region" description="Basic residues" evidence="1">
    <location>
        <begin position="309"/>
        <end position="320"/>
    </location>
</feature>
<feature type="compositionally biased region" description="Low complexity" evidence="1">
    <location>
        <begin position="160"/>
        <end position="174"/>
    </location>
</feature>
<dbReference type="AlphaFoldDB" id="A0A6I1GKV7"/>
<evidence type="ECO:0000259" key="2">
    <source>
        <dbReference type="Pfam" id="PF13240"/>
    </source>
</evidence>
<evidence type="ECO:0000256" key="1">
    <source>
        <dbReference type="SAM" id="MobiDB-lite"/>
    </source>
</evidence>
<comment type="caution">
    <text evidence="3">The sequence shown here is derived from an EMBL/GenBank/DDBJ whole genome shotgun (WGS) entry which is preliminary data.</text>
</comment>
<dbReference type="EMBL" id="WBVT01000016">
    <property type="protein sequence ID" value="KAB7790276.1"/>
    <property type="molecule type" value="Genomic_DNA"/>
</dbReference>
<feature type="region of interest" description="Disordered" evidence="1">
    <location>
        <begin position="43"/>
        <end position="320"/>
    </location>
</feature>
<dbReference type="InterPro" id="IPR026870">
    <property type="entry name" value="Zinc_ribbon_dom"/>
</dbReference>
<keyword evidence="4" id="KW-1185">Reference proteome</keyword>
<evidence type="ECO:0000313" key="3">
    <source>
        <dbReference type="EMBL" id="KAB7790276.1"/>
    </source>
</evidence>
<accession>A0A6I1GKV7</accession>
<dbReference type="Proteomes" id="UP000441772">
    <property type="component" value="Unassembled WGS sequence"/>
</dbReference>
<feature type="domain" description="Zinc-ribbon" evidence="2">
    <location>
        <begin position="17"/>
        <end position="37"/>
    </location>
</feature>
<reference evidence="3 4" key="1">
    <citation type="submission" date="2019-09" db="EMBL/GenBank/DDBJ databases">
        <title>Characterization of the phylogenetic diversity of two novel species belonging to the genus Bifidobacterium: Bifidobacterium cebidarum sp. nov. and Bifidobacterium leontopitheci sp. nov.</title>
        <authorList>
            <person name="Lugli G.A."/>
            <person name="Duranti S."/>
            <person name="Milani C."/>
            <person name="Turroni F."/>
            <person name="Ventura M."/>
        </authorList>
    </citation>
    <scope>NUCLEOTIDE SEQUENCE [LARGE SCALE GENOMIC DNA]</scope>
    <source>
        <strain evidence="3 4">LMG 31471</strain>
    </source>
</reference>
<name>A0A6I1GKV7_9BIFI</name>
<feature type="compositionally biased region" description="Polar residues" evidence="1">
    <location>
        <begin position="187"/>
        <end position="201"/>
    </location>
</feature>
<feature type="compositionally biased region" description="Low complexity" evidence="1">
    <location>
        <begin position="241"/>
        <end position="275"/>
    </location>
</feature>
<feature type="compositionally biased region" description="Low complexity" evidence="1">
    <location>
        <begin position="206"/>
        <end position="231"/>
    </location>
</feature>
<dbReference type="Pfam" id="PF13240">
    <property type="entry name" value="Zn_Ribbon_1"/>
    <property type="match status" value="1"/>
</dbReference>
<proteinExistence type="predicted"/>
<feature type="compositionally biased region" description="Basic and acidic residues" evidence="1">
    <location>
        <begin position="112"/>
        <end position="123"/>
    </location>
</feature>
<protein>
    <submittedName>
        <fullName evidence="3">Ribonuclease E</fullName>
    </submittedName>
</protein>
<sequence length="320" mass="31950">MNNVNAINQAVAATTTCPSCHAVNRPGAKFCGACGARIEQPAAAGTETATPSQRDVPRPDVPQPAAQSVPLPNADASSQPAPQPDVAASEPAVAPIPMPTGAIPVPAPSHDVTAHTDDAEHGDATQGDATQGDDAESNTSDTPEPVPDTSAETGGEQAFPDDSGQSGAAASQPAFPAPPHDEPKQESPASETAFPQPSTDALPSLDAVAGTAPASAAPADTTLSDTAAPVASPAPVPEPTAFPATPAQPASVPFPAATPSAGATSATSAAPALPAFQSQAADEPEDDEPTAVFAEGLPDWDITPPNMPVRRKHRKKEALQ</sequence>
<evidence type="ECO:0000313" key="4">
    <source>
        <dbReference type="Proteomes" id="UP000441772"/>
    </source>
</evidence>